<dbReference type="OrthoDB" id="2381154at2"/>
<dbReference type="InterPro" id="IPR032710">
    <property type="entry name" value="NTF2-like_dom_sf"/>
</dbReference>
<dbReference type="AlphaFoldDB" id="A0A1J6WUV2"/>
<comment type="caution">
    <text evidence="1">The sequence shown here is derived from an EMBL/GenBank/DDBJ whole genome shotgun (WGS) entry which is preliminary data.</text>
</comment>
<evidence type="ECO:0000313" key="2">
    <source>
        <dbReference type="Proteomes" id="UP000182062"/>
    </source>
</evidence>
<proteinExistence type="predicted"/>
<keyword evidence="2" id="KW-1185">Reference proteome</keyword>
<accession>A0A1J6WUV2</accession>
<dbReference type="SUPFAM" id="SSF54427">
    <property type="entry name" value="NTF2-like"/>
    <property type="match status" value="1"/>
</dbReference>
<sequence>MKKEIKEHPPRDEFRKKGQPIDKSQVIEVYLTALNEGNVEGILELLSDTAHNEAGLGFQEFTKSEMRSGSLKYGLPGYRAERQLLWDKEVIVVFNDNGEVPEIHDIQYHEIENDKIVYHRSYYFRKEFIMAASKELGFKPQLDKPVVNW</sequence>
<dbReference type="RefSeq" id="WP_071617667.1">
    <property type="nucleotide sequence ID" value="NZ_MINN01000074.1"/>
</dbReference>
<evidence type="ECO:0000313" key="1">
    <source>
        <dbReference type="EMBL" id="OIU72003.1"/>
    </source>
</evidence>
<gene>
    <name evidence="1" type="ORF">BHE18_05015</name>
</gene>
<dbReference type="EMBL" id="MINN01000074">
    <property type="protein sequence ID" value="OIU72003.1"/>
    <property type="molecule type" value="Genomic_DNA"/>
</dbReference>
<name>A0A1J6WUV2_9BACI</name>
<organism evidence="1 2">
    <name type="scientific">Rossellomorea aquimaris</name>
    <dbReference type="NCBI Taxonomy" id="189382"/>
    <lineage>
        <taxon>Bacteria</taxon>
        <taxon>Bacillati</taxon>
        <taxon>Bacillota</taxon>
        <taxon>Bacilli</taxon>
        <taxon>Bacillales</taxon>
        <taxon>Bacillaceae</taxon>
        <taxon>Rossellomorea</taxon>
    </lineage>
</organism>
<protein>
    <submittedName>
        <fullName evidence="1">Uncharacterized protein</fullName>
    </submittedName>
</protein>
<reference evidence="1 2" key="1">
    <citation type="submission" date="2016-09" db="EMBL/GenBank/DDBJ databases">
        <title>Bacillus aquimaris SAMM genome sequence reveals colonization and biosurfactant production capacities.</title>
        <authorList>
            <person name="Waghmode S.R."/>
            <person name="Suryavanshi M.V."/>
        </authorList>
    </citation>
    <scope>NUCLEOTIDE SEQUENCE [LARGE SCALE GENOMIC DNA]</scope>
    <source>
        <strain evidence="1 2">SAMM</strain>
    </source>
</reference>
<dbReference type="Proteomes" id="UP000182062">
    <property type="component" value="Unassembled WGS sequence"/>
</dbReference>